<gene>
    <name evidence="1" type="ORF">Ddye_005768</name>
</gene>
<dbReference type="Proteomes" id="UP001280121">
    <property type="component" value="Unassembled WGS sequence"/>
</dbReference>
<evidence type="ECO:0000313" key="1">
    <source>
        <dbReference type="EMBL" id="KAK2659235.1"/>
    </source>
</evidence>
<proteinExistence type="predicted"/>
<dbReference type="PANTHER" id="PTHR36617">
    <property type="entry name" value="PROTEIN, PUTATIVE-RELATED"/>
    <property type="match status" value="1"/>
</dbReference>
<dbReference type="PANTHER" id="PTHR36617:SF5">
    <property type="entry name" value="OS05G0421675 PROTEIN"/>
    <property type="match status" value="1"/>
</dbReference>
<organism evidence="1 2">
    <name type="scientific">Dipteronia dyeriana</name>
    <dbReference type="NCBI Taxonomy" id="168575"/>
    <lineage>
        <taxon>Eukaryota</taxon>
        <taxon>Viridiplantae</taxon>
        <taxon>Streptophyta</taxon>
        <taxon>Embryophyta</taxon>
        <taxon>Tracheophyta</taxon>
        <taxon>Spermatophyta</taxon>
        <taxon>Magnoliopsida</taxon>
        <taxon>eudicotyledons</taxon>
        <taxon>Gunneridae</taxon>
        <taxon>Pentapetalae</taxon>
        <taxon>rosids</taxon>
        <taxon>malvids</taxon>
        <taxon>Sapindales</taxon>
        <taxon>Sapindaceae</taxon>
        <taxon>Hippocastanoideae</taxon>
        <taxon>Acereae</taxon>
        <taxon>Dipteronia</taxon>
    </lineage>
</organism>
<protein>
    <submittedName>
        <fullName evidence="1">Uncharacterized protein</fullName>
    </submittedName>
</protein>
<reference evidence="1" key="1">
    <citation type="journal article" date="2023" name="Plant J.">
        <title>Genome sequences and population genomics provide insights into the demographic history, inbreeding, and mutation load of two 'living fossil' tree species of Dipteronia.</title>
        <authorList>
            <person name="Feng Y."/>
            <person name="Comes H.P."/>
            <person name="Chen J."/>
            <person name="Zhu S."/>
            <person name="Lu R."/>
            <person name="Zhang X."/>
            <person name="Li P."/>
            <person name="Qiu J."/>
            <person name="Olsen K.M."/>
            <person name="Qiu Y."/>
        </authorList>
    </citation>
    <scope>NUCLEOTIDE SEQUENCE</scope>
    <source>
        <strain evidence="1">KIB01</strain>
    </source>
</reference>
<name>A0AAD9XGQ6_9ROSI</name>
<keyword evidence="2" id="KW-1185">Reference proteome</keyword>
<sequence length="205" mass="23937">MVLTKVVDFPLHGSSFTRTNNREVVRKLFDDNSCSNKILKDGLSLLVDKGEKFRFWSEIFHTFIPLKQAFPRIFAFATNKTGVVADFYSWDEANWVLDVHFRRPSFVWEVIQWNSFLRDLNSLILRRTVKDELAWSYCPNGLFNVGSFRRCLQDVNSEDVFNFQLVSQVAWVVWPVSLYNQKKSLEYPVSCHGVDYLGEAKYDGV</sequence>
<dbReference type="AlphaFoldDB" id="A0AAD9XGQ6"/>
<accession>A0AAD9XGQ6</accession>
<comment type="caution">
    <text evidence="1">The sequence shown here is derived from an EMBL/GenBank/DDBJ whole genome shotgun (WGS) entry which is preliminary data.</text>
</comment>
<evidence type="ECO:0000313" key="2">
    <source>
        <dbReference type="Proteomes" id="UP001280121"/>
    </source>
</evidence>
<dbReference type="EMBL" id="JANJYI010000002">
    <property type="protein sequence ID" value="KAK2659235.1"/>
    <property type="molecule type" value="Genomic_DNA"/>
</dbReference>